<sequence length="174" mass="19337">MPALPALSLPEWIVLTLVDEHPTHGFAIATLTAAQNDVGRAWHVPRPIVYRCVDRLVDLGLVRRDATEAGDRGPRRSMLSSTAEGTSAVRTWLRQPVAHVRDLRSELLVKLALRLRRDLPPDELVAAQQRALAPVRDALENQRQHAEGFGAVLAGWRVENVNAALRFLDSLLVR</sequence>
<evidence type="ECO:0000313" key="1">
    <source>
        <dbReference type="EMBL" id="GAA0252668.1"/>
    </source>
</evidence>
<dbReference type="InterPro" id="IPR036390">
    <property type="entry name" value="WH_DNA-bd_sf"/>
</dbReference>
<evidence type="ECO:0000313" key="2">
    <source>
        <dbReference type="Proteomes" id="UP001500967"/>
    </source>
</evidence>
<evidence type="ECO:0008006" key="3">
    <source>
        <dbReference type="Google" id="ProtNLM"/>
    </source>
</evidence>
<dbReference type="RefSeq" id="WP_344650596.1">
    <property type="nucleotide sequence ID" value="NZ_BAAAGX010000016.1"/>
</dbReference>
<organism evidence="1 2">
    <name type="scientific">Cryptosporangium japonicum</name>
    <dbReference type="NCBI Taxonomy" id="80872"/>
    <lineage>
        <taxon>Bacteria</taxon>
        <taxon>Bacillati</taxon>
        <taxon>Actinomycetota</taxon>
        <taxon>Actinomycetes</taxon>
        <taxon>Cryptosporangiales</taxon>
        <taxon>Cryptosporangiaceae</taxon>
        <taxon>Cryptosporangium</taxon>
    </lineage>
</organism>
<keyword evidence="2" id="KW-1185">Reference proteome</keyword>
<protein>
    <recommendedName>
        <fullName evidence="3">PadR family transcriptional regulator</fullName>
    </recommendedName>
</protein>
<dbReference type="Gene3D" id="1.10.10.10">
    <property type="entry name" value="Winged helix-like DNA-binding domain superfamily/Winged helix DNA-binding domain"/>
    <property type="match status" value="1"/>
</dbReference>
<gene>
    <name evidence="1" type="ORF">GCM10009539_42300</name>
</gene>
<dbReference type="EMBL" id="BAAAGX010000016">
    <property type="protein sequence ID" value="GAA0252668.1"/>
    <property type="molecule type" value="Genomic_DNA"/>
</dbReference>
<reference evidence="2" key="1">
    <citation type="journal article" date="2019" name="Int. J. Syst. Evol. Microbiol.">
        <title>The Global Catalogue of Microorganisms (GCM) 10K type strain sequencing project: providing services to taxonomists for standard genome sequencing and annotation.</title>
        <authorList>
            <consortium name="The Broad Institute Genomics Platform"/>
            <consortium name="The Broad Institute Genome Sequencing Center for Infectious Disease"/>
            <person name="Wu L."/>
            <person name="Ma J."/>
        </authorList>
    </citation>
    <scope>NUCLEOTIDE SEQUENCE [LARGE SCALE GENOMIC DNA]</scope>
    <source>
        <strain evidence="2">JCM 10425</strain>
    </source>
</reference>
<dbReference type="InterPro" id="IPR036388">
    <property type="entry name" value="WH-like_DNA-bd_sf"/>
</dbReference>
<dbReference type="SUPFAM" id="SSF46785">
    <property type="entry name" value="Winged helix' DNA-binding domain"/>
    <property type="match status" value="1"/>
</dbReference>
<name>A0ABP3E811_9ACTN</name>
<accession>A0ABP3E811</accession>
<comment type="caution">
    <text evidence="1">The sequence shown here is derived from an EMBL/GenBank/DDBJ whole genome shotgun (WGS) entry which is preliminary data.</text>
</comment>
<dbReference type="Proteomes" id="UP001500967">
    <property type="component" value="Unassembled WGS sequence"/>
</dbReference>
<proteinExistence type="predicted"/>